<feature type="domain" description="RING-type" evidence="6">
    <location>
        <begin position="155"/>
        <end position="196"/>
    </location>
</feature>
<evidence type="ECO:0000313" key="8">
    <source>
        <dbReference type="EMBL" id="RLU23649.1"/>
    </source>
</evidence>
<evidence type="ECO:0000313" key="7">
    <source>
        <dbReference type="EMBL" id="EZA51631.1"/>
    </source>
</evidence>
<accession>A0A026W7P0</accession>
<dbReference type="AlphaFoldDB" id="A0A026W7P0"/>
<sequence length="209" mass="24256">MESEEVIDVVNNSQADKIDVIDLTKESPVSNRQLQYIEPHILRLSMDHSTAERSNNHRARVISPTYLENMIPPLPDSILEFLNAEFRQQQQVHRNRDREHTRHRMRRRELTESRRTARQLQETIELDDSSSSDEENTRKNFTVESDTGESISLTCPICLESLSSKQKPTVTKCGHIFCSTCLQTSLRRFKKCPTCKSSVSLKSCIRIYF</sequence>
<dbReference type="InterPro" id="IPR047134">
    <property type="entry name" value="RNF4"/>
</dbReference>
<evidence type="ECO:0000256" key="2">
    <source>
        <dbReference type="ARBA" id="ARBA00022771"/>
    </source>
</evidence>
<dbReference type="STRING" id="2015173.A0A026W7P0"/>
<evidence type="ECO:0000256" key="5">
    <source>
        <dbReference type="SAM" id="MobiDB-lite"/>
    </source>
</evidence>
<evidence type="ECO:0000313" key="10">
    <source>
        <dbReference type="Proteomes" id="UP000279307"/>
    </source>
</evidence>
<dbReference type="SMART" id="SM00184">
    <property type="entry name" value="RING"/>
    <property type="match status" value="1"/>
</dbReference>
<reference evidence="8" key="3">
    <citation type="submission" date="2018-07" db="EMBL/GenBank/DDBJ databases">
        <authorList>
            <person name="Mckenzie S.K."/>
            <person name="Kronauer D.J.C."/>
        </authorList>
    </citation>
    <scope>NUCLEOTIDE SEQUENCE</scope>
    <source>
        <strain evidence="8">Clonal line C1</strain>
    </source>
</reference>
<dbReference type="PANTHER" id="PTHR23041:SF78">
    <property type="entry name" value="E3 UBIQUITIN-PROTEIN LIGASE RNF4"/>
    <property type="match status" value="1"/>
</dbReference>
<feature type="region of interest" description="Disordered" evidence="5">
    <location>
        <begin position="90"/>
        <end position="144"/>
    </location>
</feature>
<dbReference type="PROSITE" id="PS50089">
    <property type="entry name" value="ZF_RING_2"/>
    <property type="match status" value="1"/>
</dbReference>
<dbReference type="Proteomes" id="UP000053097">
    <property type="component" value="Unassembled WGS sequence"/>
</dbReference>
<keyword evidence="2 4" id="KW-0863">Zinc-finger</keyword>
<reference evidence="8 10" key="2">
    <citation type="journal article" date="2018" name="Genome Res.">
        <title>The genomic architecture and molecular evolution of ant odorant receptors.</title>
        <authorList>
            <person name="McKenzie S.K."/>
            <person name="Kronauer D.J.C."/>
        </authorList>
    </citation>
    <scope>NUCLEOTIDE SEQUENCE [LARGE SCALE GENOMIC DNA]</scope>
    <source>
        <strain evidence="8">Clonal line C1</strain>
    </source>
</reference>
<dbReference type="PANTHER" id="PTHR23041">
    <property type="entry name" value="RING FINGER DOMAIN-CONTAINING"/>
    <property type="match status" value="1"/>
</dbReference>
<dbReference type="OrthoDB" id="9049620at2759"/>
<evidence type="ECO:0000313" key="9">
    <source>
        <dbReference type="Proteomes" id="UP000053097"/>
    </source>
</evidence>
<dbReference type="EMBL" id="KK107373">
    <property type="protein sequence ID" value="EZA51631.1"/>
    <property type="molecule type" value="Genomic_DNA"/>
</dbReference>
<evidence type="ECO:0000256" key="3">
    <source>
        <dbReference type="ARBA" id="ARBA00022833"/>
    </source>
</evidence>
<keyword evidence="3" id="KW-0862">Zinc</keyword>
<organism evidence="7 9">
    <name type="scientific">Ooceraea biroi</name>
    <name type="common">Clonal raider ant</name>
    <name type="synonym">Cerapachys biroi</name>
    <dbReference type="NCBI Taxonomy" id="2015173"/>
    <lineage>
        <taxon>Eukaryota</taxon>
        <taxon>Metazoa</taxon>
        <taxon>Ecdysozoa</taxon>
        <taxon>Arthropoda</taxon>
        <taxon>Hexapoda</taxon>
        <taxon>Insecta</taxon>
        <taxon>Pterygota</taxon>
        <taxon>Neoptera</taxon>
        <taxon>Endopterygota</taxon>
        <taxon>Hymenoptera</taxon>
        <taxon>Apocrita</taxon>
        <taxon>Aculeata</taxon>
        <taxon>Formicoidea</taxon>
        <taxon>Formicidae</taxon>
        <taxon>Dorylinae</taxon>
        <taxon>Ooceraea</taxon>
    </lineage>
</organism>
<dbReference type="Proteomes" id="UP000279307">
    <property type="component" value="Chromosome 4"/>
</dbReference>
<dbReference type="InterPro" id="IPR017907">
    <property type="entry name" value="Znf_RING_CS"/>
</dbReference>
<feature type="compositionally biased region" description="Acidic residues" evidence="5">
    <location>
        <begin position="124"/>
        <end position="134"/>
    </location>
</feature>
<dbReference type="Pfam" id="PF13639">
    <property type="entry name" value="zf-RING_2"/>
    <property type="match status" value="1"/>
</dbReference>
<reference evidence="7 9" key="1">
    <citation type="journal article" date="2014" name="Curr. Biol.">
        <title>The genome of the clonal raider ant Cerapachys biroi.</title>
        <authorList>
            <person name="Oxley P.R."/>
            <person name="Ji L."/>
            <person name="Fetter-Pruneda I."/>
            <person name="McKenzie S.K."/>
            <person name="Li C."/>
            <person name="Hu H."/>
            <person name="Zhang G."/>
            <person name="Kronauer D.J."/>
        </authorList>
    </citation>
    <scope>NUCLEOTIDE SEQUENCE [LARGE SCALE GENOMIC DNA]</scope>
</reference>
<dbReference type="EMBL" id="QOIP01000004">
    <property type="protein sequence ID" value="RLU23649.1"/>
    <property type="molecule type" value="Genomic_DNA"/>
</dbReference>
<dbReference type="GO" id="GO:0008270">
    <property type="term" value="F:zinc ion binding"/>
    <property type="evidence" value="ECO:0007669"/>
    <property type="project" value="UniProtKB-KW"/>
</dbReference>
<gene>
    <name evidence="8" type="ORF">DMN91_003855</name>
    <name evidence="7" type="ORF">X777_08815</name>
</gene>
<evidence type="ECO:0000256" key="1">
    <source>
        <dbReference type="ARBA" id="ARBA00022723"/>
    </source>
</evidence>
<dbReference type="InterPro" id="IPR001841">
    <property type="entry name" value="Znf_RING"/>
</dbReference>
<keyword evidence="1" id="KW-0479">Metal-binding</keyword>
<dbReference type="Gene3D" id="3.30.40.10">
    <property type="entry name" value="Zinc/RING finger domain, C3HC4 (zinc finger)"/>
    <property type="match status" value="1"/>
</dbReference>
<keyword evidence="9" id="KW-1185">Reference proteome</keyword>
<proteinExistence type="predicted"/>
<evidence type="ECO:0000259" key="6">
    <source>
        <dbReference type="PROSITE" id="PS50089"/>
    </source>
</evidence>
<name>A0A026W7P0_OOCBI</name>
<dbReference type="InterPro" id="IPR013083">
    <property type="entry name" value="Znf_RING/FYVE/PHD"/>
</dbReference>
<dbReference type="SUPFAM" id="SSF57850">
    <property type="entry name" value="RING/U-box"/>
    <property type="match status" value="1"/>
</dbReference>
<protein>
    <recommendedName>
        <fullName evidence="6">RING-type domain-containing protein</fullName>
    </recommendedName>
</protein>
<dbReference type="PROSITE" id="PS00518">
    <property type="entry name" value="ZF_RING_1"/>
    <property type="match status" value="1"/>
</dbReference>
<evidence type="ECO:0000256" key="4">
    <source>
        <dbReference type="PROSITE-ProRule" id="PRU00175"/>
    </source>
</evidence>